<dbReference type="AlphaFoldDB" id="A0A7U7G9T1"/>
<evidence type="ECO:0000313" key="2">
    <source>
        <dbReference type="EMBL" id="CDH44291.1"/>
    </source>
</evidence>
<dbReference type="PROSITE" id="PS51257">
    <property type="entry name" value="PROKAR_LIPOPROTEIN"/>
    <property type="match status" value="1"/>
</dbReference>
<keyword evidence="3" id="KW-1185">Reference proteome</keyword>
<dbReference type="Proteomes" id="UP000019184">
    <property type="component" value="Unassembled WGS sequence"/>
</dbReference>
<sequence length="628" mass="67554">MPMKLLTVAVLAALGLVGCNSSNDSNDSVLPRVKSVEFIGMPAPSTDQERASAYTTAAVKVTYDDGSTQASPLRHQSLYYSTDSITGETGGHVYDVKGNVLKDVNGNPFIAETPDSNSLLQVSGAAATGKGGNPLYLVTHFEYVWRDSSVPPKDLYGKAPMVMKLSTVDQSKSNGDLSVVKLRNISMAGVRGLWIPCAGSLSPWNTHLGSEEYEPDARCLETDTCANVYGKDSHLAALIAMNTYFGDTTTAKPYNYGLLPEVTVKADGSTTVAKHRIAGRISRELVQVMPDRRTGYQGDDGTYTVLTMFVADKADDLSSGTLYAAKWNQISDQNGGAANLTWIKLGSATDAELDKMVNTDNIKFSDLFESSDKEVAGFVKVVAGHEKVKTEWLRLKPGMEKPAAFLETRRYAAYLGATTEFEKMEGVTVNAADRKVYIAMTRMSSGMEKAKDATVPDHIQLPKSLSGAVYELTTAQSVKDSAGNAINSDYVAVSMKALVVGEDIAKDAVGNTANVDKIANPDNLKYSEIMRTLFIGEDSSTAHINNFLWAYNVDTGKLARILSIPAGAESTGLQAIDNLNGFAYIMSNHQHPGDFSPNIDPALKARLTPLIDPLKGSVGYISGIPQLR</sequence>
<gene>
    <name evidence="2" type="ORF">BN874_160047</name>
</gene>
<dbReference type="PANTHER" id="PTHR35399:SF2">
    <property type="entry name" value="DUF839 DOMAIN-CONTAINING PROTEIN"/>
    <property type="match status" value="1"/>
</dbReference>
<dbReference type="RefSeq" id="WP_154724761.1">
    <property type="nucleotide sequence ID" value="NZ_CBTK010000068.1"/>
</dbReference>
<dbReference type="PANTHER" id="PTHR35399">
    <property type="entry name" value="SLR8030 PROTEIN"/>
    <property type="match status" value="1"/>
</dbReference>
<dbReference type="EMBL" id="CBTK010000068">
    <property type="protein sequence ID" value="CDH44291.1"/>
    <property type="molecule type" value="Genomic_DNA"/>
</dbReference>
<evidence type="ECO:0000313" key="3">
    <source>
        <dbReference type="Proteomes" id="UP000019184"/>
    </source>
</evidence>
<dbReference type="OrthoDB" id="9801383at2"/>
<proteinExistence type="predicted"/>
<accession>A0A7U7G9T1</accession>
<evidence type="ECO:0000256" key="1">
    <source>
        <dbReference type="SAM" id="SignalP"/>
    </source>
</evidence>
<feature type="chain" id="PRO_5030532848" description="Alkaline phosphatase" evidence="1">
    <location>
        <begin position="25"/>
        <end position="628"/>
    </location>
</feature>
<evidence type="ECO:0008006" key="4">
    <source>
        <dbReference type="Google" id="ProtNLM"/>
    </source>
</evidence>
<comment type="caution">
    <text evidence="2">The sequence shown here is derived from an EMBL/GenBank/DDBJ whole genome shotgun (WGS) entry which is preliminary data.</text>
</comment>
<organism evidence="2 3">
    <name type="scientific">Candidatus Contendobacter odensis Run_B_J11</name>
    <dbReference type="NCBI Taxonomy" id="1400861"/>
    <lineage>
        <taxon>Bacteria</taxon>
        <taxon>Pseudomonadati</taxon>
        <taxon>Pseudomonadota</taxon>
        <taxon>Gammaproteobacteria</taxon>
        <taxon>Candidatus Competibacteraceae</taxon>
        <taxon>Candidatus Contendibacter</taxon>
    </lineage>
</organism>
<reference evidence="2 3" key="1">
    <citation type="journal article" date="2014" name="ISME J.">
        <title>Candidatus Competibacter-lineage genomes retrieved from metagenomes reveal functional metabolic diversity.</title>
        <authorList>
            <person name="McIlroy S.J."/>
            <person name="Albertsen M."/>
            <person name="Andresen E.K."/>
            <person name="Saunders A.M."/>
            <person name="Kristiansen R."/>
            <person name="Stokholm-Bjerregaard M."/>
            <person name="Nielsen K.L."/>
            <person name="Nielsen P.H."/>
        </authorList>
    </citation>
    <scope>NUCLEOTIDE SEQUENCE [LARGE SCALE GENOMIC DNA]</scope>
    <source>
        <strain evidence="2 3">Run_B_J11</strain>
    </source>
</reference>
<feature type="signal peptide" evidence="1">
    <location>
        <begin position="1"/>
        <end position="24"/>
    </location>
</feature>
<dbReference type="Pfam" id="PF05787">
    <property type="entry name" value="PhoX"/>
    <property type="match status" value="1"/>
</dbReference>
<name>A0A7U7G9T1_9GAMM</name>
<protein>
    <recommendedName>
        <fullName evidence="4">Alkaline phosphatase</fullName>
    </recommendedName>
</protein>
<dbReference type="InterPro" id="IPR008557">
    <property type="entry name" value="PhoX"/>
</dbReference>
<keyword evidence="1" id="KW-0732">Signal</keyword>